<dbReference type="Proteomes" id="UP000730739">
    <property type="component" value="Unassembled WGS sequence"/>
</dbReference>
<evidence type="ECO:0000256" key="1">
    <source>
        <dbReference type="ARBA" id="ARBA00009437"/>
    </source>
</evidence>
<dbReference type="InterPro" id="IPR036390">
    <property type="entry name" value="WH_DNA-bd_sf"/>
</dbReference>
<dbReference type="EMBL" id="JAGILA010000001">
    <property type="protein sequence ID" value="MBP2233856.1"/>
    <property type="molecule type" value="Genomic_DNA"/>
</dbReference>
<proteinExistence type="inferred from homology"/>
<dbReference type="InterPro" id="IPR058163">
    <property type="entry name" value="LysR-type_TF_proteobact-type"/>
</dbReference>
<feature type="domain" description="HTH lysR-type" evidence="5">
    <location>
        <begin position="2"/>
        <end position="59"/>
    </location>
</feature>
<dbReference type="InterPro" id="IPR000847">
    <property type="entry name" value="LysR_HTH_N"/>
</dbReference>
<dbReference type="SUPFAM" id="SSF46785">
    <property type="entry name" value="Winged helix' DNA-binding domain"/>
    <property type="match status" value="1"/>
</dbReference>
<evidence type="ECO:0000259" key="5">
    <source>
        <dbReference type="PROSITE" id="PS50931"/>
    </source>
</evidence>
<comment type="caution">
    <text evidence="6">The sequence shown here is derived from an EMBL/GenBank/DDBJ whole genome shotgun (WGS) entry which is preliminary data.</text>
</comment>
<dbReference type="PROSITE" id="PS50931">
    <property type="entry name" value="HTH_LYSR"/>
    <property type="match status" value="1"/>
</dbReference>
<dbReference type="InterPro" id="IPR036388">
    <property type="entry name" value="WH-like_DNA-bd_sf"/>
</dbReference>
<keyword evidence="3 6" id="KW-0238">DNA-binding</keyword>
<dbReference type="PANTHER" id="PTHR30537">
    <property type="entry name" value="HTH-TYPE TRANSCRIPTIONAL REGULATOR"/>
    <property type="match status" value="1"/>
</dbReference>
<dbReference type="CDD" id="cd08422">
    <property type="entry name" value="PBP2_CrgA_like"/>
    <property type="match status" value="1"/>
</dbReference>
<gene>
    <name evidence="6" type="ORF">J2Z31_000346</name>
</gene>
<protein>
    <submittedName>
        <fullName evidence="6">DNA-binding transcriptional LysR family regulator</fullName>
    </submittedName>
</protein>
<keyword evidence="2" id="KW-0805">Transcription regulation</keyword>
<dbReference type="Gene3D" id="3.40.190.290">
    <property type="match status" value="1"/>
</dbReference>
<evidence type="ECO:0000313" key="7">
    <source>
        <dbReference type="Proteomes" id="UP000730739"/>
    </source>
</evidence>
<keyword evidence="7" id="KW-1185">Reference proteome</keyword>
<organism evidence="6 7">
    <name type="scientific">Sinorhizobium kostiense</name>
    <dbReference type="NCBI Taxonomy" id="76747"/>
    <lineage>
        <taxon>Bacteria</taxon>
        <taxon>Pseudomonadati</taxon>
        <taxon>Pseudomonadota</taxon>
        <taxon>Alphaproteobacteria</taxon>
        <taxon>Hyphomicrobiales</taxon>
        <taxon>Rhizobiaceae</taxon>
        <taxon>Sinorhizobium/Ensifer group</taxon>
        <taxon>Sinorhizobium</taxon>
    </lineage>
</organism>
<evidence type="ECO:0000256" key="3">
    <source>
        <dbReference type="ARBA" id="ARBA00023125"/>
    </source>
</evidence>
<dbReference type="Gene3D" id="1.10.10.10">
    <property type="entry name" value="Winged helix-like DNA-binding domain superfamily/Winged helix DNA-binding domain"/>
    <property type="match status" value="1"/>
</dbReference>
<evidence type="ECO:0000313" key="6">
    <source>
        <dbReference type="EMBL" id="MBP2233856.1"/>
    </source>
</evidence>
<dbReference type="InterPro" id="IPR005119">
    <property type="entry name" value="LysR_subst-bd"/>
</dbReference>
<dbReference type="SUPFAM" id="SSF53850">
    <property type="entry name" value="Periplasmic binding protein-like II"/>
    <property type="match status" value="1"/>
</dbReference>
<name>A0ABS4QT77_9HYPH</name>
<reference evidence="6 7" key="1">
    <citation type="submission" date="2021-03" db="EMBL/GenBank/DDBJ databases">
        <title>Genomic Encyclopedia of Type Strains, Phase IV (KMG-IV): sequencing the most valuable type-strain genomes for metagenomic binning, comparative biology and taxonomic classification.</title>
        <authorList>
            <person name="Goeker M."/>
        </authorList>
    </citation>
    <scope>NUCLEOTIDE SEQUENCE [LARGE SCALE GENOMIC DNA]</scope>
    <source>
        <strain evidence="6 7">DSM 13372</strain>
    </source>
</reference>
<sequence length="303" mass="33314">MLNLNDLQLFVRAVDSGGFTAAARMIGAPKSTISKRVAELEVELGARLIHRTSRNFTLTEVGREFYEHARASLIEAEAAEEVVRRRLAEPVGRVRITSSVPVAQFQLADRLAALSREYPRIHLDIHVTDRFVDLIHEGFDIAIRSHMAPLPDSGLMQRRMSVEPVIVVASRDYVAEHGKPQSPLQLADHAGVNAGPSSNVWRLRSETGEEVRVSPRACLSADEAGVLLRAARAGLGVVRLPETIARPDLDRGELVHLLPGWTEGTITTTILMPHRRGQLPAVRAVVDFLTKPDLSIGRLAPLK</sequence>
<dbReference type="RefSeq" id="WP_209600143.1">
    <property type="nucleotide sequence ID" value="NZ_JAGILA010000001.1"/>
</dbReference>
<dbReference type="Pfam" id="PF03466">
    <property type="entry name" value="LysR_substrate"/>
    <property type="match status" value="1"/>
</dbReference>
<dbReference type="PANTHER" id="PTHR30537:SF31">
    <property type="entry name" value="TRANSCRIPTIONAL REGULATOR, LYSR FAMILY"/>
    <property type="match status" value="1"/>
</dbReference>
<dbReference type="GO" id="GO:0003677">
    <property type="term" value="F:DNA binding"/>
    <property type="evidence" value="ECO:0007669"/>
    <property type="project" value="UniProtKB-KW"/>
</dbReference>
<evidence type="ECO:0000256" key="4">
    <source>
        <dbReference type="ARBA" id="ARBA00023163"/>
    </source>
</evidence>
<evidence type="ECO:0000256" key="2">
    <source>
        <dbReference type="ARBA" id="ARBA00023015"/>
    </source>
</evidence>
<keyword evidence="4" id="KW-0804">Transcription</keyword>
<comment type="similarity">
    <text evidence="1">Belongs to the LysR transcriptional regulatory family.</text>
</comment>
<dbReference type="Pfam" id="PF00126">
    <property type="entry name" value="HTH_1"/>
    <property type="match status" value="1"/>
</dbReference>
<accession>A0ABS4QT77</accession>